<dbReference type="AlphaFoldDB" id="A0A6C0EV74"/>
<dbReference type="EMBL" id="MN738932">
    <property type="protein sequence ID" value="QHT32199.1"/>
    <property type="molecule type" value="Genomic_DNA"/>
</dbReference>
<evidence type="ECO:0000313" key="1">
    <source>
        <dbReference type="EMBL" id="QHT32199.1"/>
    </source>
</evidence>
<proteinExistence type="predicted"/>
<name>A0A6C0EV74_9ZZZZ</name>
<reference evidence="1" key="1">
    <citation type="journal article" date="2020" name="Nature">
        <title>Giant virus diversity and host interactions through global metagenomics.</title>
        <authorList>
            <person name="Schulz F."/>
            <person name="Roux S."/>
            <person name="Paez-Espino D."/>
            <person name="Jungbluth S."/>
            <person name="Walsh D.A."/>
            <person name="Denef V.J."/>
            <person name="McMahon K.D."/>
            <person name="Konstantinidis K.T."/>
            <person name="Eloe-Fadrosh E.A."/>
            <person name="Kyrpides N.C."/>
            <person name="Woyke T."/>
        </authorList>
    </citation>
    <scope>NUCLEOTIDE SEQUENCE</scope>
    <source>
        <strain evidence="1">GVMAG-M-3300009159-65</strain>
    </source>
</reference>
<accession>A0A6C0EV74</accession>
<organism evidence="1">
    <name type="scientific">viral metagenome</name>
    <dbReference type="NCBI Taxonomy" id="1070528"/>
    <lineage>
        <taxon>unclassified sequences</taxon>
        <taxon>metagenomes</taxon>
        <taxon>organismal metagenomes</taxon>
    </lineage>
</organism>
<sequence>MYNLIHYSKLIEGQRYLIKDIHFINYQRFATFKRYSFYLGYTITIWQRIKYTTYLTINKTELIEYSHFGDLYLSIDESDYIYELVSEKKAIQKSMEQRAINLILQNIIGDKNFTYSI</sequence>
<protein>
    <submittedName>
        <fullName evidence="1">Uncharacterized protein</fullName>
    </submittedName>
</protein>